<sequence length="52" mass="5853">MIRCAARRVLSTVAARNIEASSSIPDHISGPYDDEKPVSFFRTSRMKLVICR</sequence>
<evidence type="ECO:0000313" key="1">
    <source>
        <dbReference type="EMBL" id="VDO13847.1"/>
    </source>
</evidence>
<reference evidence="1 2" key="2">
    <citation type="submission" date="2018-11" db="EMBL/GenBank/DDBJ databases">
        <authorList>
            <consortium name="Pathogen Informatics"/>
        </authorList>
    </citation>
    <scope>NUCLEOTIDE SEQUENCE [LARGE SCALE GENOMIC DNA]</scope>
    <source>
        <strain evidence="1 2">MHpl1</strain>
    </source>
</reference>
<organism evidence="3">
    <name type="scientific">Haemonchus placei</name>
    <name type="common">Barber's pole worm</name>
    <dbReference type="NCBI Taxonomy" id="6290"/>
    <lineage>
        <taxon>Eukaryota</taxon>
        <taxon>Metazoa</taxon>
        <taxon>Ecdysozoa</taxon>
        <taxon>Nematoda</taxon>
        <taxon>Chromadorea</taxon>
        <taxon>Rhabditida</taxon>
        <taxon>Rhabditina</taxon>
        <taxon>Rhabditomorpha</taxon>
        <taxon>Strongyloidea</taxon>
        <taxon>Trichostrongylidae</taxon>
        <taxon>Haemonchus</taxon>
    </lineage>
</organism>
<dbReference type="AlphaFoldDB" id="A0A0N4VY99"/>
<gene>
    <name evidence="1" type="ORF">HPLM_LOCUS2267</name>
</gene>
<reference evidence="3" key="1">
    <citation type="submission" date="2017-02" db="UniProtKB">
        <authorList>
            <consortium name="WormBaseParasite"/>
        </authorList>
    </citation>
    <scope>IDENTIFICATION</scope>
</reference>
<evidence type="ECO:0000313" key="3">
    <source>
        <dbReference type="WBParaSite" id="HPLM_0000227001-mRNA-1"/>
    </source>
</evidence>
<evidence type="ECO:0000313" key="2">
    <source>
        <dbReference type="Proteomes" id="UP000268014"/>
    </source>
</evidence>
<dbReference type="WBParaSite" id="HPLM_0000227001-mRNA-1">
    <property type="protein sequence ID" value="HPLM_0000227001-mRNA-1"/>
    <property type="gene ID" value="HPLM_0000227001"/>
</dbReference>
<name>A0A0N4VY99_HAEPC</name>
<accession>A0A0N4VY99</accession>
<proteinExistence type="predicted"/>
<dbReference type="EMBL" id="UZAF01004347">
    <property type="protein sequence ID" value="VDO13847.1"/>
    <property type="molecule type" value="Genomic_DNA"/>
</dbReference>
<keyword evidence="2" id="KW-1185">Reference proteome</keyword>
<protein>
    <submittedName>
        <fullName evidence="3">Secreted protein</fullName>
    </submittedName>
</protein>
<dbReference type="Proteomes" id="UP000268014">
    <property type="component" value="Unassembled WGS sequence"/>
</dbReference>